<keyword evidence="7" id="KW-1185">Reference proteome</keyword>
<dbReference type="PROSITE" id="PS51352">
    <property type="entry name" value="THIOREDOXIN_2"/>
    <property type="match status" value="1"/>
</dbReference>
<dbReference type="InterPro" id="IPR036249">
    <property type="entry name" value="Thioredoxin-like_sf"/>
</dbReference>
<organism evidence="6 7">
    <name type="scientific">Sediminibacterium ginsengisoli</name>
    <dbReference type="NCBI Taxonomy" id="413434"/>
    <lineage>
        <taxon>Bacteria</taxon>
        <taxon>Pseudomonadati</taxon>
        <taxon>Bacteroidota</taxon>
        <taxon>Chitinophagia</taxon>
        <taxon>Chitinophagales</taxon>
        <taxon>Chitinophagaceae</taxon>
        <taxon>Sediminibacterium</taxon>
    </lineage>
</organism>
<dbReference type="SUPFAM" id="SSF52833">
    <property type="entry name" value="Thioredoxin-like"/>
    <property type="match status" value="1"/>
</dbReference>
<dbReference type="CDD" id="cd02966">
    <property type="entry name" value="TlpA_like_family"/>
    <property type="match status" value="1"/>
</dbReference>
<evidence type="ECO:0000313" key="7">
    <source>
        <dbReference type="Proteomes" id="UP000190888"/>
    </source>
</evidence>
<keyword evidence="3" id="KW-1015">Disulfide bond</keyword>
<dbReference type="STRING" id="413434.SAMN04488132_10561"/>
<gene>
    <name evidence="6" type="ORF">SAMN04488132_10561</name>
</gene>
<dbReference type="Pfam" id="PF08534">
    <property type="entry name" value="Redoxin"/>
    <property type="match status" value="1"/>
</dbReference>
<dbReference type="PANTHER" id="PTHR42852:SF6">
    <property type="entry name" value="THIOL:DISULFIDE INTERCHANGE PROTEIN DSBE"/>
    <property type="match status" value="1"/>
</dbReference>
<evidence type="ECO:0000259" key="5">
    <source>
        <dbReference type="PROSITE" id="PS51352"/>
    </source>
</evidence>
<dbReference type="OrthoDB" id="793244at2"/>
<dbReference type="PROSITE" id="PS00194">
    <property type="entry name" value="THIOREDOXIN_1"/>
    <property type="match status" value="1"/>
</dbReference>
<evidence type="ECO:0000256" key="2">
    <source>
        <dbReference type="ARBA" id="ARBA00022748"/>
    </source>
</evidence>
<accession>A0A1T4P039</accession>
<evidence type="ECO:0000313" key="6">
    <source>
        <dbReference type="EMBL" id="SJZ84368.1"/>
    </source>
</evidence>
<dbReference type="RefSeq" id="WP_078831394.1">
    <property type="nucleotide sequence ID" value="NZ_FUWH01000005.1"/>
</dbReference>
<dbReference type="GO" id="GO:0016491">
    <property type="term" value="F:oxidoreductase activity"/>
    <property type="evidence" value="ECO:0007669"/>
    <property type="project" value="InterPro"/>
</dbReference>
<dbReference type="Gene3D" id="3.40.30.10">
    <property type="entry name" value="Glutaredoxin"/>
    <property type="match status" value="1"/>
</dbReference>
<dbReference type="PANTHER" id="PTHR42852">
    <property type="entry name" value="THIOL:DISULFIDE INTERCHANGE PROTEIN DSBE"/>
    <property type="match status" value="1"/>
</dbReference>
<evidence type="ECO:0000256" key="3">
    <source>
        <dbReference type="ARBA" id="ARBA00023157"/>
    </source>
</evidence>
<dbReference type="EMBL" id="FUWH01000005">
    <property type="protein sequence ID" value="SJZ84368.1"/>
    <property type="molecule type" value="Genomic_DNA"/>
</dbReference>
<reference evidence="6 7" key="1">
    <citation type="submission" date="2017-02" db="EMBL/GenBank/DDBJ databases">
        <authorList>
            <person name="Peterson S.W."/>
        </authorList>
    </citation>
    <scope>NUCLEOTIDE SEQUENCE [LARGE SCALE GENOMIC DNA]</scope>
    <source>
        <strain evidence="6 7">DSM 22335</strain>
    </source>
</reference>
<dbReference type="InterPro" id="IPR013740">
    <property type="entry name" value="Redoxin"/>
</dbReference>
<comment type="subcellular location">
    <subcellularLocation>
        <location evidence="1">Cell envelope</location>
    </subcellularLocation>
</comment>
<proteinExistence type="predicted"/>
<dbReference type="InterPro" id="IPR050553">
    <property type="entry name" value="Thioredoxin_ResA/DsbE_sf"/>
</dbReference>
<dbReference type="Proteomes" id="UP000190888">
    <property type="component" value="Unassembled WGS sequence"/>
</dbReference>
<keyword evidence="4" id="KW-0676">Redox-active center</keyword>
<dbReference type="GO" id="GO:0017004">
    <property type="term" value="P:cytochrome complex assembly"/>
    <property type="evidence" value="ECO:0007669"/>
    <property type="project" value="UniProtKB-KW"/>
</dbReference>
<feature type="domain" description="Thioredoxin" evidence="5">
    <location>
        <begin position="28"/>
        <end position="168"/>
    </location>
</feature>
<dbReference type="InterPro" id="IPR017937">
    <property type="entry name" value="Thioredoxin_CS"/>
</dbReference>
<dbReference type="GO" id="GO:0030313">
    <property type="term" value="C:cell envelope"/>
    <property type="evidence" value="ECO:0007669"/>
    <property type="project" value="UniProtKB-SubCell"/>
</dbReference>
<protein>
    <submittedName>
        <fullName evidence="6">AhpC/TSA family protein</fullName>
    </submittedName>
</protein>
<sequence length="410" mass="46464">MKILQLLIILWGISLTGFTQTNNRFTPYSIGDQVSNIHFTNLANSPRTSMNLSDLSGKLVILDFWASWCTACLGKFESLDELQQQYEGKLNFMLITRDSKKIASETLSRFKTKKGSRISLPSVTGDSMINNMFPHRLIPHYVWIMENKVVAITSSDEITISNINNILAGKPANMPMKNDLLNYDRTEAIFKADNMEENPPILFNCTISGYKSGIGGGSTIKKEGKNATRLSVHNQTILQLYQFMLRKAYTKARIIIDIPDKEKVSITEKDSSNKYDKLYCFELATTPMPAEILMNKAKNALENYFGYTASIEKRNIPCLVLTNRQSMIADSIVSIKKSRNTVNGTQHLTELLELKLNIPVIDESSKKIIWDKDILPDLSDKAAVFEFLEKRGFSLKESKREIEVFVLSQK</sequence>
<evidence type="ECO:0000256" key="1">
    <source>
        <dbReference type="ARBA" id="ARBA00004196"/>
    </source>
</evidence>
<evidence type="ECO:0000256" key="4">
    <source>
        <dbReference type="ARBA" id="ARBA00023284"/>
    </source>
</evidence>
<dbReference type="InterPro" id="IPR013766">
    <property type="entry name" value="Thioredoxin_domain"/>
</dbReference>
<dbReference type="AlphaFoldDB" id="A0A1T4P039"/>
<name>A0A1T4P039_9BACT</name>
<keyword evidence="2" id="KW-0201">Cytochrome c-type biogenesis</keyword>